<evidence type="ECO:0000256" key="2">
    <source>
        <dbReference type="ARBA" id="ARBA00022490"/>
    </source>
</evidence>
<dbReference type="GO" id="GO:0009295">
    <property type="term" value="C:nucleoid"/>
    <property type="evidence" value="ECO:0007669"/>
    <property type="project" value="UniProtKB-SubCell"/>
</dbReference>
<evidence type="ECO:0000256" key="5">
    <source>
        <dbReference type="ARBA" id="ARBA00023125"/>
    </source>
</evidence>
<dbReference type="CDD" id="cd16321">
    <property type="entry name" value="MraZ_C"/>
    <property type="match status" value="1"/>
</dbReference>
<feature type="domain" description="SpoVT-AbrB" evidence="8">
    <location>
        <begin position="7"/>
        <end position="54"/>
    </location>
</feature>
<dbReference type="GO" id="GO:0003700">
    <property type="term" value="F:DNA-binding transcription factor activity"/>
    <property type="evidence" value="ECO:0007669"/>
    <property type="project" value="UniProtKB-UniRule"/>
</dbReference>
<accession>A0A2S7KZL9</accession>
<protein>
    <recommendedName>
        <fullName evidence="1 7">Transcriptional regulator MraZ</fullName>
    </recommendedName>
</protein>
<dbReference type="GO" id="GO:0000976">
    <property type="term" value="F:transcription cis-regulatory region binding"/>
    <property type="evidence" value="ECO:0007669"/>
    <property type="project" value="TreeGrafter"/>
</dbReference>
<evidence type="ECO:0000256" key="4">
    <source>
        <dbReference type="ARBA" id="ARBA00023015"/>
    </source>
</evidence>
<dbReference type="InterPro" id="IPR020603">
    <property type="entry name" value="MraZ_dom"/>
</dbReference>
<keyword evidence="10" id="KW-1185">Reference proteome</keyword>
<evidence type="ECO:0000256" key="3">
    <source>
        <dbReference type="ARBA" id="ARBA00022737"/>
    </source>
</evidence>
<keyword evidence="2 7" id="KW-0963">Cytoplasm</keyword>
<comment type="caution">
    <text evidence="9">The sequence shown here is derived from an EMBL/GenBank/DDBJ whole genome shotgun (WGS) entry which is preliminary data.</text>
</comment>
<keyword evidence="4 7" id="KW-0805">Transcription regulation</keyword>
<dbReference type="Proteomes" id="UP000239522">
    <property type="component" value="Unassembled WGS sequence"/>
</dbReference>
<dbReference type="InterPro" id="IPR007159">
    <property type="entry name" value="SpoVT-AbrB_dom"/>
</dbReference>
<keyword evidence="3" id="KW-0677">Repeat</keyword>
<dbReference type="CDD" id="cd16320">
    <property type="entry name" value="MraZ_N"/>
    <property type="match status" value="1"/>
</dbReference>
<dbReference type="HAMAP" id="MF_01008">
    <property type="entry name" value="MraZ"/>
    <property type="match status" value="1"/>
</dbReference>
<evidence type="ECO:0000256" key="7">
    <source>
        <dbReference type="HAMAP-Rule" id="MF_01008"/>
    </source>
</evidence>
<dbReference type="Gene3D" id="3.40.1550.20">
    <property type="entry name" value="Transcriptional regulator MraZ domain"/>
    <property type="match status" value="1"/>
</dbReference>
<dbReference type="GO" id="GO:2000143">
    <property type="term" value="P:negative regulation of DNA-templated transcription initiation"/>
    <property type="evidence" value="ECO:0007669"/>
    <property type="project" value="TreeGrafter"/>
</dbReference>
<dbReference type="Pfam" id="PF02381">
    <property type="entry name" value="MraZ"/>
    <property type="match status" value="2"/>
</dbReference>
<reference evidence="9 10" key="1">
    <citation type="submission" date="2016-11" db="EMBL/GenBank/DDBJ databases">
        <title>Trade-off between light-utilization and light-protection in marine flavobacteria.</title>
        <authorList>
            <person name="Kumagai Y."/>
        </authorList>
    </citation>
    <scope>NUCLEOTIDE SEQUENCE [LARGE SCALE GENOMIC DNA]</scope>
    <source>
        <strain evidence="9 10">ATCC 700397</strain>
    </source>
</reference>
<dbReference type="InterPro" id="IPR035644">
    <property type="entry name" value="MraZ_C"/>
</dbReference>
<comment type="subunit">
    <text evidence="7">Forms oligomers.</text>
</comment>
<evidence type="ECO:0000259" key="8">
    <source>
        <dbReference type="PROSITE" id="PS51740"/>
    </source>
</evidence>
<proteinExistence type="inferred from homology"/>
<dbReference type="AlphaFoldDB" id="A0A2S7KZL9"/>
<feature type="domain" description="SpoVT-AbrB" evidence="8">
    <location>
        <begin position="83"/>
        <end position="126"/>
    </location>
</feature>
<organism evidence="9 10">
    <name type="scientific">Polaribacter filamentus</name>
    <dbReference type="NCBI Taxonomy" id="53483"/>
    <lineage>
        <taxon>Bacteria</taxon>
        <taxon>Pseudomonadati</taxon>
        <taxon>Bacteroidota</taxon>
        <taxon>Flavobacteriia</taxon>
        <taxon>Flavobacteriales</taxon>
        <taxon>Flavobacteriaceae</taxon>
    </lineage>
</organism>
<dbReference type="InterPro" id="IPR035642">
    <property type="entry name" value="MraZ_N"/>
</dbReference>
<comment type="subcellular location">
    <subcellularLocation>
        <location evidence="7">Cytoplasm</location>
        <location evidence="7">Nucleoid</location>
    </subcellularLocation>
</comment>
<name>A0A2S7KZL9_9FLAO</name>
<dbReference type="PANTHER" id="PTHR34701:SF1">
    <property type="entry name" value="TRANSCRIPTIONAL REGULATOR MRAZ"/>
    <property type="match status" value="1"/>
</dbReference>
<dbReference type="PROSITE" id="PS51740">
    <property type="entry name" value="SPOVT_ABRB"/>
    <property type="match status" value="2"/>
</dbReference>
<dbReference type="InterPro" id="IPR037914">
    <property type="entry name" value="SpoVT-AbrB_sf"/>
</dbReference>
<keyword evidence="5 7" id="KW-0238">DNA-binding</keyword>
<evidence type="ECO:0000313" key="9">
    <source>
        <dbReference type="EMBL" id="PQB08114.1"/>
    </source>
</evidence>
<dbReference type="GO" id="GO:0005737">
    <property type="term" value="C:cytoplasm"/>
    <property type="evidence" value="ECO:0007669"/>
    <property type="project" value="UniProtKB-UniRule"/>
</dbReference>
<dbReference type="RefSeq" id="WP_104810318.1">
    <property type="nucleotide sequence ID" value="NZ_MQUA01000013.1"/>
</dbReference>
<dbReference type="OrthoDB" id="9807753at2"/>
<keyword evidence="6 7" id="KW-0804">Transcription</keyword>
<dbReference type="SUPFAM" id="SSF89447">
    <property type="entry name" value="AbrB/MazE/MraZ-like"/>
    <property type="match status" value="1"/>
</dbReference>
<evidence type="ECO:0000313" key="10">
    <source>
        <dbReference type="Proteomes" id="UP000239522"/>
    </source>
</evidence>
<evidence type="ECO:0000256" key="1">
    <source>
        <dbReference type="ARBA" id="ARBA00013860"/>
    </source>
</evidence>
<evidence type="ECO:0000256" key="6">
    <source>
        <dbReference type="ARBA" id="ARBA00023163"/>
    </source>
</evidence>
<dbReference type="PANTHER" id="PTHR34701">
    <property type="entry name" value="TRANSCRIPTIONAL REGULATOR MRAZ"/>
    <property type="match status" value="1"/>
</dbReference>
<dbReference type="NCBIfam" id="TIGR00242">
    <property type="entry name" value="division/cell wall cluster transcriptional repressor MraZ"/>
    <property type="match status" value="1"/>
</dbReference>
<dbReference type="InterPro" id="IPR003444">
    <property type="entry name" value="MraZ"/>
</dbReference>
<comment type="similarity">
    <text evidence="7">Belongs to the MraZ family.</text>
</comment>
<dbReference type="EMBL" id="MQUA01000013">
    <property type="protein sequence ID" value="PQB08114.1"/>
    <property type="molecule type" value="Genomic_DNA"/>
</dbReference>
<dbReference type="InterPro" id="IPR038619">
    <property type="entry name" value="MraZ_sf"/>
</dbReference>
<gene>
    <name evidence="7" type="primary">mraZ</name>
    <name evidence="9" type="ORF">BST83_13915</name>
</gene>
<sequence>MINLIGTYECRADAKGRVMISSAFKKQLSSVLQDGFVVKRAVFQPCLELYPTQEWNLMMQKINKLNKFKKKNNDFIRRFTAGVQLVDIDATGRILIPKNLMDFAGIEKQVVMSSSVNIIEIWDKDKYEKAIDDATIDFADLAEEVMGNTDVDEVS</sequence>